<feature type="transmembrane region" description="Helical" evidence="6">
    <location>
        <begin position="171"/>
        <end position="189"/>
    </location>
</feature>
<dbReference type="EMBL" id="OX336137">
    <property type="protein sequence ID" value="CAI2718464.1"/>
    <property type="molecule type" value="Genomic_DNA"/>
</dbReference>
<keyword evidence="2 6" id="KW-1003">Cell membrane</keyword>
<feature type="transmembrane region" description="Helical" evidence="6">
    <location>
        <begin position="59"/>
        <end position="85"/>
    </location>
</feature>
<dbReference type="RefSeq" id="WP_282011360.1">
    <property type="nucleotide sequence ID" value="NZ_OX336137.1"/>
</dbReference>
<dbReference type="InterPro" id="IPR015414">
    <property type="entry name" value="TMEM64"/>
</dbReference>
<sequence length="235" mass="26096">MSSKLKEKAKEAITPHIRRRFYKFLALIFIGFGTGFYFSRHGVHLTPESFKAFVLSMGVWGPVLYVGVFVIRPLFLIPSIALFIAGGLAFGPVLGPFYASLGAAGGGTLGFWIARLMGHDYVKRKLKLGADMIDDTRFSFSMVWLLSLIPIMPVTVINYGAGLSTMRFRNYIVAHVLGLTPRAYAYGFFGSTLLDIGSTKFRIAFTILIVLALVSLYLRYRAKRKRALQMADSAS</sequence>
<evidence type="ECO:0000313" key="8">
    <source>
        <dbReference type="EMBL" id="CAI2718464.1"/>
    </source>
</evidence>
<dbReference type="InterPro" id="IPR032816">
    <property type="entry name" value="VTT_dom"/>
</dbReference>
<keyword evidence="5 6" id="KW-0472">Membrane</keyword>
<comment type="similarity">
    <text evidence="6">Belongs to the TVP38/TMEM64 family.</text>
</comment>
<evidence type="ECO:0000259" key="7">
    <source>
        <dbReference type="Pfam" id="PF09335"/>
    </source>
</evidence>
<dbReference type="Proteomes" id="UP001157733">
    <property type="component" value="Chromosome"/>
</dbReference>
<keyword evidence="3 6" id="KW-0812">Transmembrane</keyword>
<dbReference type="PANTHER" id="PTHR12677">
    <property type="entry name" value="GOLGI APPARATUS MEMBRANE PROTEIN TVP38-RELATED"/>
    <property type="match status" value="1"/>
</dbReference>
<comment type="subcellular location">
    <subcellularLocation>
        <location evidence="1 6">Cell membrane</location>
        <topology evidence="1 6">Multi-pass membrane protein</topology>
    </subcellularLocation>
</comment>
<evidence type="ECO:0000256" key="3">
    <source>
        <dbReference type="ARBA" id="ARBA00022692"/>
    </source>
</evidence>
<organism evidence="8 9">
    <name type="scientific">Nitrospina watsonii</name>
    <dbReference type="NCBI Taxonomy" id="1323948"/>
    <lineage>
        <taxon>Bacteria</taxon>
        <taxon>Pseudomonadati</taxon>
        <taxon>Nitrospinota/Tectimicrobiota group</taxon>
        <taxon>Nitrospinota</taxon>
        <taxon>Nitrospinia</taxon>
        <taxon>Nitrospinales</taxon>
        <taxon>Nitrospinaceae</taxon>
        <taxon>Nitrospina</taxon>
    </lineage>
</organism>
<dbReference type="PANTHER" id="PTHR12677:SF59">
    <property type="entry name" value="GOLGI APPARATUS MEMBRANE PROTEIN TVP38-RELATED"/>
    <property type="match status" value="1"/>
</dbReference>
<feature type="transmembrane region" description="Helical" evidence="6">
    <location>
        <begin position="21"/>
        <end position="39"/>
    </location>
</feature>
<feature type="domain" description="VTT" evidence="7">
    <location>
        <begin position="77"/>
        <end position="191"/>
    </location>
</feature>
<feature type="transmembrane region" description="Helical" evidence="6">
    <location>
        <begin position="201"/>
        <end position="220"/>
    </location>
</feature>
<evidence type="ECO:0000256" key="5">
    <source>
        <dbReference type="ARBA" id="ARBA00023136"/>
    </source>
</evidence>
<evidence type="ECO:0000256" key="4">
    <source>
        <dbReference type="ARBA" id="ARBA00022989"/>
    </source>
</evidence>
<keyword evidence="9" id="KW-1185">Reference proteome</keyword>
<proteinExistence type="inferred from homology"/>
<protein>
    <recommendedName>
        <fullName evidence="6">TVP38/TMEM64 family membrane protein</fullName>
    </recommendedName>
</protein>
<evidence type="ECO:0000256" key="6">
    <source>
        <dbReference type="RuleBase" id="RU366058"/>
    </source>
</evidence>
<dbReference type="Pfam" id="PF09335">
    <property type="entry name" value="VTT_dom"/>
    <property type="match status" value="1"/>
</dbReference>
<evidence type="ECO:0000313" key="9">
    <source>
        <dbReference type="Proteomes" id="UP001157733"/>
    </source>
</evidence>
<keyword evidence="4 6" id="KW-1133">Transmembrane helix</keyword>
<gene>
    <name evidence="8" type="ORF">NSPWAT_1605</name>
</gene>
<feature type="transmembrane region" description="Helical" evidence="6">
    <location>
        <begin position="138"/>
        <end position="159"/>
    </location>
</feature>
<evidence type="ECO:0000256" key="1">
    <source>
        <dbReference type="ARBA" id="ARBA00004651"/>
    </source>
</evidence>
<accession>A0ABM9HE38</accession>
<name>A0ABM9HE38_9BACT</name>
<evidence type="ECO:0000256" key="2">
    <source>
        <dbReference type="ARBA" id="ARBA00022475"/>
    </source>
</evidence>
<reference evidence="8 9" key="1">
    <citation type="submission" date="2022-09" db="EMBL/GenBank/DDBJ databases">
        <authorList>
            <person name="Kop L."/>
        </authorList>
    </citation>
    <scope>NUCLEOTIDE SEQUENCE [LARGE SCALE GENOMIC DNA]</scope>
    <source>
        <strain evidence="8 9">347</strain>
    </source>
</reference>